<evidence type="ECO:0000313" key="6">
    <source>
        <dbReference type="Proteomes" id="UP000824081"/>
    </source>
</evidence>
<dbReference type="PROSITE" id="PS50893">
    <property type="entry name" value="ABC_TRANSPORTER_2"/>
    <property type="match status" value="1"/>
</dbReference>
<dbReference type="SUPFAM" id="SSF52540">
    <property type="entry name" value="P-loop containing nucleoside triphosphate hydrolases"/>
    <property type="match status" value="1"/>
</dbReference>
<dbReference type="GO" id="GO:0005524">
    <property type="term" value="F:ATP binding"/>
    <property type="evidence" value="ECO:0007669"/>
    <property type="project" value="UniProtKB-KW"/>
</dbReference>
<keyword evidence="1" id="KW-0813">Transport</keyword>
<feature type="domain" description="ABC transporter" evidence="4">
    <location>
        <begin position="1"/>
        <end position="214"/>
    </location>
</feature>
<proteinExistence type="predicted"/>
<evidence type="ECO:0000256" key="2">
    <source>
        <dbReference type="ARBA" id="ARBA00022741"/>
    </source>
</evidence>
<dbReference type="Gene3D" id="3.40.50.300">
    <property type="entry name" value="P-loop containing nucleotide triphosphate hydrolases"/>
    <property type="match status" value="1"/>
</dbReference>
<accession>A0A9D1MEZ8</accession>
<keyword evidence="2" id="KW-0547">Nucleotide-binding</keyword>
<dbReference type="Proteomes" id="UP000824081">
    <property type="component" value="Unassembled WGS sequence"/>
</dbReference>
<dbReference type="GO" id="GO:0016887">
    <property type="term" value="F:ATP hydrolysis activity"/>
    <property type="evidence" value="ECO:0007669"/>
    <property type="project" value="InterPro"/>
</dbReference>
<dbReference type="InterPro" id="IPR017871">
    <property type="entry name" value="ABC_transporter-like_CS"/>
</dbReference>
<organism evidence="5 6">
    <name type="scientific">Candidatus Scatosoma pullistercoris</name>
    <dbReference type="NCBI Taxonomy" id="2840934"/>
    <lineage>
        <taxon>Bacteria</taxon>
        <taxon>Bacillati</taxon>
        <taxon>Bacillota</taxon>
        <taxon>Clostridia</taxon>
        <taxon>Candidatus Scatosoma</taxon>
    </lineage>
</organism>
<dbReference type="Pfam" id="PF00005">
    <property type="entry name" value="ABC_tran"/>
    <property type="match status" value="1"/>
</dbReference>
<name>A0A9D1MEZ8_9FIRM</name>
<dbReference type="SMART" id="SM00382">
    <property type="entry name" value="AAA"/>
    <property type="match status" value="1"/>
</dbReference>
<dbReference type="InterPro" id="IPR003439">
    <property type="entry name" value="ABC_transporter-like_ATP-bd"/>
</dbReference>
<dbReference type="InterPro" id="IPR050166">
    <property type="entry name" value="ABC_transporter_ATP-bind"/>
</dbReference>
<dbReference type="InterPro" id="IPR027417">
    <property type="entry name" value="P-loop_NTPase"/>
</dbReference>
<dbReference type="EMBL" id="DVMZ01000068">
    <property type="protein sequence ID" value="HIU58965.1"/>
    <property type="molecule type" value="Genomic_DNA"/>
</dbReference>
<dbReference type="PANTHER" id="PTHR42788">
    <property type="entry name" value="TAURINE IMPORT ATP-BINDING PROTEIN-RELATED"/>
    <property type="match status" value="1"/>
</dbReference>
<reference evidence="5" key="1">
    <citation type="submission" date="2020-10" db="EMBL/GenBank/DDBJ databases">
        <authorList>
            <person name="Gilroy R."/>
        </authorList>
    </citation>
    <scope>NUCLEOTIDE SEQUENCE</scope>
    <source>
        <strain evidence="5">11687</strain>
    </source>
</reference>
<dbReference type="PANTHER" id="PTHR42788:SF13">
    <property type="entry name" value="ALIPHATIC SULFONATES IMPORT ATP-BINDING PROTEIN SSUB"/>
    <property type="match status" value="1"/>
</dbReference>
<comment type="caution">
    <text evidence="5">The sequence shown here is derived from an EMBL/GenBank/DDBJ whole genome shotgun (WGS) entry which is preliminary data.</text>
</comment>
<evidence type="ECO:0000256" key="3">
    <source>
        <dbReference type="ARBA" id="ARBA00022840"/>
    </source>
</evidence>
<gene>
    <name evidence="5" type="ORF">IAC57_02575</name>
</gene>
<evidence type="ECO:0000259" key="4">
    <source>
        <dbReference type="PROSITE" id="PS50893"/>
    </source>
</evidence>
<evidence type="ECO:0000256" key="1">
    <source>
        <dbReference type="ARBA" id="ARBA00022448"/>
    </source>
</evidence>
<dbReference type="InterPro" id="IPR003593">
    <property type="entry name" value="AAA+_ATPase"/>
</dbReference>
<sequence length="237" mass="25943">MEIEALTKEYGEKRVFSDFSLHIGEGEILCVLGESGGGKTTLLNILAGLTPYRGKLTGVPDRVSYIFQEPRLLPNLTVRQNLAYAGGRGEDIGKWLERTQLTHCADRRPAELSGGEKQRASFARAFLNPCKLLLMDEPFSSLDTALKIRLAEAFAGLWKQSEEERTAVFVTHDLEEALMLADRVVVLRGGRIAADERVPRTQFPSPYGAPSSLREKLLSVLLGKGGAGTDGGKGERL</sequence>
<dbReference type="PROSITE" id="PS00211">
    <property type="entry name" value="ABC_TRANSPORTER_1"/>
    <property type="match status" value="1"/>
</dbReference>
<keyword evidence="3 5" id="KW-0067">ATP-binding</keyword>
<dbReference type="AlphaFoldDB" id="A0A9D1MEZ8"/>
<evidence type="ECO:0000313" key="5">
    <source>
        <dbReference type="EMBL" id="HIU58965.1"/>
    </source>
</evidence>
<protein>
    <submittedName>
        <fullName evidence="5">ABC transporter ATP-binding protein</fullName>
    </submittedName>
</protein>
<reference evidence="5" key="2">
    <citation type="journal article" date="2021" name="PeerJ">
        <title>Extensive microbial diversity within the chicken gut microbiome revealed by metagenomics and culture.</title>
        <authorList>
            <person name="Gilroy R."/>
            <person name="Ravi A."/>
            <person name="Getino M."/>
            <person name="Pursley I."/>
            <person name="Horton D.L."/>
            <person name="Alikhan N.F."/>
            <person name="Baker D."/>
            <person name="Gharbi K."/>
            <person name="Hall N."/>
            <person name="Watson M."/>
            <person name="Adriaenssens E.M."/>
            <person name="Foster-Nyarko E."/>
            <person name="Jarju S."/>
            <person name="Secka A."/>
            <person name="Antonio M."/>
            <person name="Oren A."/>
            <person name="Chaudhuri R.R."/>
            <person name="La Ragione R."/>
            <person name="Hildebrand F."/>
            <person name="Pallen M.J."/>
        </authorList>
    </citation>
    <scope>NUCLEOTIDE SEQUENCE</scope>
    <source>
        <strain evidence="5">11687</strain>
    </source>
</reference>